<proteinExistence type="predicted"/>
<organism evidence="2 3">
    <name type="scientific">Microbacterium capsulatum</name>
    <dbReference type="NCBI Taxonomy" id="3041921"/>
    <lineage>
        <taxon>Bacteria</taxon>
        <taxon>Bacillati</taxon>
        <taxon>Actinomycetota</taxon>
        <taxon>Actinomycetes</taxon>
        <taxon>Micrococcales</taxon>
        <taxon>Microbacteriaceae</taxon>
        <taxon>Microbacterium</taxon>
    </lineage>
</organism>
<feature type="transmembrane region" description="Helical" evidence="1">
    <location>
        <begin position="83"/>
        <end position="104"/>
    </location>
</feature>
<dbReference type="RefSeq" id="WP_308490286.1">
    <property type="nucleotide sequence ID" value="NZ_JAVFCB010000009.1"/>
</dbReference>
<dbReference type="Proteomes" id="UP001230289">
    <property type="component" value="Unassembled WGS sequence"/>
</dbReference>
<protein>
    <recommendedName>
        <fullName evidence="4">Integral membrane protein</fullName>
    </recommendedName>
</protein>
<dbReference type="EMBL" id="JAVFCB010000009">
    <property type="protein sequence ID" value="MDQ4215333.1"/>
    <property type="molecule type" value="Genomic_DNA"/>
</dbReference>
<sequence>MTDQRINGPHHALLALNVVAGVVAAFFGLLLQFYGDACNEVDAGVHCHFSEYMTFVWTAVLFPIGLVTVTGFLAFGRLQGRRSAVIVLACCTPAIIVTSIVWWWCASAAAGVLH</sequence>
<feature type="transmembrane region" description="Helical" evidence="1">
    <location>
        <begin position="12"/>
        <end position="35"/>
    </location>
</feature>
<evidence type="ECO:0000313" key="3">
    <source>
        <dbReference type="Proteomes" id="UP001230289"/>
    </source>
</evidence>
<keyword evidence="1" id="KW-0812">Transmembrane</keyword>
<evidence type="ECO:0008006" key="4">
    <source>
        <dbReference type="Google" id="ProtNLM"/>
    </source>
</evidence>
<evidence type="ECO:0000256" key="1">
    <source>
        <dbReference type="SAM" id="Phobius"/>
    </source>
</evidence>
<comment type="caution">
    <text evidence="2">The sequence shown here is derived from an EMBL/GenBank/DDBJ whole genome shotgun (WGS) entry which is preliminary data.</text>
</comment>
<keyword evidence="3" id="KW-1185">Reference proteome</keyword>
<reference evidence="2 3" key="1">
    <citation type="submission" date="2023-08" db="EMBL/GenBank/DDBJ databases">
        <title>Microbacterium sp. nov., isolated from a waste landfill.</title>
        <authorList>
            <person name="Wen W."/>
        </authorList>
    </citation>
    <scope>NUCLEOTIDE SEQUENCE [LARGE SCALE GENOMIC DNA]</scope>
    <source>
        <strain evidence="2 3">ASV81</strain>
    </source>
</reference>
<accession>A0ABU0XJM7</accession>
<gene>
    <name evidence="2" type="ORF">RBR11_15550</name>
</gene>
<keyword evidence="1" id="KW-1133">Transmembrane helix</keyword>
<feature type="transmembrane region" description="Helical" evidence="1">
    <location>
        <begin position="55"/>
        <end position="76"/>
    </location>
</feature>
<keyword evidence="1" id="KW-0472">Membrane</keyword>
<name>A0ABU0XJM7_9MICO</name>
<evidence type="ECO:0000313" key="2">
    <source>
        <dbReference type="EMBL" id="MDQ4215333.1"/>
    </source>
</evidence>